<evidence type="ECO:0000313" key="6">
    <source>
        <dbReference type="Proteomes" id="UP000095283"/>
    </source>
</evidence>
<evidence type="ECO:0000256" key="1">
    <source>
        <dbReference type="ARBA" id="ARBA00004141"/>
    </source>
</evidence>
<evidence type="ECO:0000313" key="7">
    <source>
        <dbReference type="WBParaSite" id="Hba_13646"/>
    </source>
</evidence>
<organism evidence="6 7">
    <name type="scientific">Heterorhabditis bacteriophora</name>
    <name type="common">Entomopathogenic nematode worm</name>
    <dbReference type="NCBI Taxonomy" id="37862"/>
    <lineage>
        <taxon>Eukaryota</taxon>
        <taxon>Metazoa</taxon>
        <taxon>Ecdysozoa</taxon>
        <taxon>Nematoda</taxon>
        <taxon>Chromadorea</taxon>
        <taxon>Rhabditida</taxon>
        <taxon>Rhabditina</taxon>
        <taxon>Rhabditomorpha</taxon>
        <taxon>Strongyloidea</taxon>
        <taxon>Heterorhabditidae</taxon>
        <taxon>Heterorhabditis</taxon>
    </lineage>
</organism>
<evidence type="ECO:0000256" key="4">
    <source>
        <dbReference type="ARBA" id="ARBA00023136"/>
    </source>
</evidence>
<feature type="transmembrane region" description="Helical" evidence="5">
    <location>
        <begin position="71"/>
        <end position="93"/>
    </location>
</feature>
<feature type="transmembrane region" description="Helical" evidence="5">
    <location>
        <begin position="32"/>
        <end position="51"/>
    </location>
</feature>
<accession>A0A1I7X7U5</accession>
<dbReference type="PANTHER" id="PTHR23510">
    <property type="entry name" value="INNER MEMBRANE TRANSPORT PROTEIN YAJR"/>
    <property type="match status" value="1"/>
</dbReference>
<sequence length="115" mass="12665">MGDKQASVTKDISDNLSFVHSRTKLQSNETPWSSIFTCAFMLTLTGVQMSVYFMSTWQYLSETDPTATIDFFGWVVAACSLGCAIANPLFGIWQQRTMSTKNPVTFGFSLSALGP</sequence>
<dbReference type="Proteomes" id="UP000095283">
    <property type="component" value="Unplaced"/>
</dbReference>
<comment type="subcellular location">
    <subcellularLocation>
        <location evidence="1">Membrane</location>
        <topology evidence="1">Multi-pass membrane protein</topology>
    </subcellularLocation>
</comment>
<dbReference type="GO" id="GO:0005765">
    <property type="term" value="C:lysosomal membrane"/>
    <property type="evidence" value="ECO:0007669"/>
    <property type="project" value="TreeGrafter"/>
</dbReference>
<dbReference type="PANTHER" id="PTHR23510:SF5">
    <property type="entry name" value="MFS DOMAIN-CONTAINING PROTEIN"/>
    <property type="match status" value="1"/>
</dbReference>
<dbReference type="AlphaFoldDB" id="A0A1I7X7U5"/>
<evidence type="ECO:0000256" key="3">
    <source>
        <dbReference type="ARBA" id="ARBA00022989"/>
    </source>
</evidence>
<proteinExistence type="predicted"/>
<evidence type="ECO:0000256" key="5">
    <source>
        <dbReference type="SAM" id="Phobius"/>
    </source>
</evidence>
<protein>
    <submittedName>
        <fullName evidence="7">MFS domain-containing protein</fullName>
    </submittedName>
</protein>
<keyword evidence="4 5" id="KW-0472">Membrane</keyword>
<dbReference type="InterPro" id="IPR051068">
    <property type="entry name" value="MFS_Domain-Containing_Protein"/>
</dbReference>
<name>A0A1I7X7U5_HETBA</name>
<reference evidence="7" key="1">
    <citation type="submission" date="2016-11" db="UniProtKB">
        <authorList>
            <consortium name="WormBaseParasite"/>
        </authorList>
    </citation>
    <scope>IDENTIFICATION</scope>
</reference>
<dbReference type="InterPro" id="IPR036259">
    <property type="entry name" value="MFS_trans_sf"/>
</dbReference>
<keyword evidence="3 5" id="KW-1133">Transmembrane helix</keyword>
<evidence type="ECO:0000256" key="2">
    <source>
        <dbReference type="ARBA" id="ARBA00022692"/>
    </source>
</evidence>
<keyword evidence="6" id="KW-1185">Reference proteome</keyword>
<dbReference type="WBParaSite" id="Hba_13646">
    <property type="protein sequence ID" value="Hba_13646"/>
    <property type="gene ID" value="Hba_13646"/>
</dbReference>
<keyword evidence="2 5" id="KW-0812">Transmembrane</keyword>
<dbReference type="SUPFAM" id="SSF103473">
    <property type="entry name" value="MFS general substrate transporter"/>
    <property type="match status" value="1"/>
</dbReference>